<keyword evidence="7" id="KW-0238">DNA-binding</keyword>
<reference evidence="9 10" key="1">
    <citation type="submission" date="2019-11" db="EMBL/GenBank/DDBJ databases">
        <title>FDA dAtabase for Regulatory Grade micrObial Sequences (FDA-ARGOS): Supporting development and validation of Infectious Disease Dx tests.</title>
        <authorList>
            <person name="Stonesifer R."/>
            <person name="Tallon L."/>
            <person name="Sadzewicz L."/>
            <person name="Vavikolanu K."/>
            <person name="Mehta A."/>
            <person name="Aluvathingal J."/>
            <person name="Nadendla S."/>
            <person name="Myers T."/>
            <person name="Yan Y."/>
            <person name="Sichtig H."/>
        </authorList>
    </citation>
    <scope>NUCLEOTIDE SEQUENCE [LARGE SCALE GENOMIC DNA]</scope>
    <source>
        <strain evidence="9 10">FDAARGOS_732</strain>
    </source>
</reference>
<sequence length="184" mass="18771">MARASMSKWAASSSTRPARCSRPPSLKTASRASSCQETSACSPARVRGRCAAASTSCACRGEAPTKVPSSVRTGERTRADSSCKSPSPATTSGASAWLPASSARKSAAKSTSSPASHDATKPCTSPTQPRTCTLGGAPSRARTLDEIMGIAGACSNAYFDALAACVPADVTFDGRSRRPTPRPA</sequence>
<feature type="compositionally biased region" description="Polar residues" evidence="8">
    <location>
        <begin position="122"/>
        <end position="131"/>
    </location>
</feature>
<evidence type="ECO:0000256" key="3">
    <source>
        <dbReference type="ARBA" id="ARBA00022759"/>
    </source>
</evidence>
<dbReference type="InterPro" id="IPR002729">
    <property type="entry name" value="CRISPR-assoc_Cas1"/>
</dbReference>
<dbReference type="GO" id="GO:0016787">
    <property type="term" value="F:hydrolase activity"/>
    <property type="evidence" value="ECO:0007669"/>
    <property type="project" value="UniProtKB-KW"/>
</dbReference>
<evidence type="ECO:0000256" key="8">
    <source>
        <dbReference type="SAM" id="MobiDB-lite"/>
    </source>
</evidence>
<dbReference type="AlphaFoldDB" id="A0A857ABS6"/>
<name>A0A857ABS6_9ACTO</name>
<feature type="region of interest" description="Disordered" evidence="8">
    <location>
        <begin position="1"/>
        <end position="137"/>
    </location>
</feature>
<keyword evidence="5" id="KW-0460">Magnesium</keyword>
<dbReference type="EMBL" id="CP046315">
    <property type="protein sequence ID" value="QGS11407.1"/>
    <property type="molecule type" value="Genomic_DNA"/>
</dbReference>
<feature type="compositionally biased region" description="Low complexity" evidence="8">
    <location>
        <begin position="49"/>
        <end position="61"/>
    </location>
</feature>
<evidence type="ECO:0000256" key="4">
    <source>
        <dbReference type="ARBA" id="ARBA00022801"/>
    </source>
</evidence>
<organism evidence="9 10">
    <name type="scientific">Schaalia odontolytica</name>
    <dbReference type="NCBI Taxonomy" id="1660"/>
    <lineage>
        <taxon>Bacteria</taxon>
        <taxon>Bacillati</taxon>
        <taxon>Actinomycetota</taxon>
        <taxon>Actinomycetes</taxon>
        <taxon>Actinomycetales</taxon>
        <taxon>Actinomycetaceae</taxon>
        <taxon>Schaalia</taxon>
    </lineage>
</organism>
<dbReference type="GO" id="GO:0046872">
    <property type="term" value="F:metal ion binding"/>
    <property type="evidence" value="ECO:0007669"/>
    <property type="project" value="UniProtKB-KW"/>
</dbReference>
<evidence type="ECO:0000313" key="9">
    <source>
        <dbReference type="EMBL" id="QGS11407.1"/>
    </source>
</evidence>
<evidence type="ECO:0000256" key="1">
    <source>
        <dbReference type="ARBA" id="ARBA00022722"/>
    </source>
</evidence>
<dbReference type="GO" id="GO:0051607">
    <property type="term" value="P:defense response to virus"/>
    <property type="evidence" value="ECO:0007669"/>
    <property type="project" value="UniProtKB-KW"/>
</dbReference>
<gene>
    <name evidence="9" type="ORF">FOC40_08325</name>
</gene>
<feature type="compositionally biased region" description="Low complexity" evidence="8">
    <location>
        <begin position="85"/>
        <end position="116"/>
    </location>
</feature>
<keyword evidence="3" id="KW-0255">Endonuclease</keyword>
<keyword evidence="2" id="KW-0479">Metal-binding</keyword>
<keyword evidence="1" id="KW-0540">Nuclease</keyword>
<evidence type="ECO:0000313" key="10">
    <source>
        <dbReference type="Proteomes" id="UP000424490"/>
    </source>
</evidence>
<dbReference type="GO" id="GO:0043571">
    <property type="term" value="P:maintenance of CRISPR repeat elements"/>
    <property type="evidence" value="ECO:0007669"/>
    <property type="project" value="InterPro"/>
</dbReference>
<evidence type="ECO:0000256" key="6">
    <source>
        <dbReference type="ARBA" id="ARBA00023118"/>
    </source>
</evidence>
<dbReference type="Proteomes" id="UP000424490">
    <property type="component" value="Chromosome"/>
</dbReference>
<evidence type="ECO:0000256" key="2">
    <source>
        <dbReference type="ARBA" id="ARBA00022723"/>
    </source>
</evidence>
<dbReference type="Gene3D" id="1.20.120.920">
    <property type="entry name" value="CRISPR-associated endonuclease Cas1, C-terminal domain"/>
    <property type="match status" value="1"/>
</dbReference>
<keyword evidence="6" id="KW-0051">Antiviral defense</keyword>
<protein>
    <submittedName>
        <fullName evidence="9">Uncharacterized protein</fullName>
    </submittedName>
</protein>
<evidence type="ECO:0000256" key="5">
    <source>
        <dbReference type="ARBA" id="ARBA00022842"/>
    </source>
</evidence>
<dbReference type="InterPro" id="IPR042206">
    <property type="entry name" value="CRISPR-assoc_Cas1_C"/>
</dbReference>
<evidence type="ECO:0000256" key="7">
    <source>
        <dbReference type="ARBA" id="ARBA00023125"/>
    </source>
</evidence>
<keyword evidence="4" id="KW-0378">Hydrolase</keyword>
<feature type="compositionally biased region" description="Polar residues" evidence="8">
    <location>
        <begin position="27"/>
        <end position="41"/>
    </location>
</feature>
<proteinExistence type="predicted"/>
<dbReference type="Pfam" id="PF01867">
    <property type="entry name" value="Cas_Cas1"/>
    <property type="match status" value="1"/>
</dbReference>
<dbReference type="GO" id="GO:0004519">
    <property type="term" value="F:endonuclease activity"/>
    <property type="evidence" value="ECO:0007669"/>
    <property type="project" value="UniProtKB-KW"/>
</dbReference>
<dbReference type="GO" id="GO:0003677">
    <property type="term" value="F:DNA binding"/>
    <property type="evidence" value="ECO:0007669"/>
    <property type="project" value="UniProtKB-KW"/>
</dbReference>
<accession>A0A857ABS6</accession>